<evidence type="ECO:0000256" key="6">
    <source>
        <dbReference type="PIRNR" id="PIRNR016255"/>
    </source>
</evidence>
<evidence type="ECO:0000256" key="1">
    <source>
        <dbReference type="ARBA" id="ARBA00022490"/>
    </source>
</evidence>
<reference evidence="11" key="2">
    <citation type="journal article" date="2020" name="PLoS Negl. Trop. Dis.">
        <title>High-quality nuclear genome for Sarcoptes scabiei-A critical resource for a neglected parasite.</title>
        <authorList>
            <person name="Korhonen P.K."/>
            <person name="Gasser R.B."/>
            <person name="Ma G."/>
            <person name="Wang T."/>
            <person name="Stroehlein A.J."/>
            <person name="Young N.D."/>
            <person name="Ang C.S."/>
            <person name="Fernando D.D."/>
            <person name="Lu H.C."/>
            <person name="Taylor S."/>
            <person name="Reynolds S.L."/>
            <person name="Mofiz E."/>
            <person name="Najaraj S.H."/>
            <person name="Gowda H."/>
            <person name="Madugundu A."/>
            <person name="Renuse S."/>
            <person name="Holt D."/>
            <person name="Pandey A."/>
            <person name="Papenfuss A.T."/>
            <person name="Fischer K."/>
        </authorList>
    </citation>
    <scope>NUCLEOTIDE SEQUENCE [LARGE SCALE GENOMIC DNA]</scope>
</reference>
<dbReference type="VEuPathDB" id="VectorBase:SSCA001442"/>
<evidence type="ECO:0000256" key="5">
    <source>
        <dbReference type="HAMAP-Rule" id="MF_03004"/>
    </source>
</evidence>
<dbReference type="InterPro" id="IPR016650">
    <property type="entry name" value="eIF3e"/>
</dbReference>
<dbReference type="Proteomes" id="UP000616769">
    <property type="component" value="Unassembled WGS sequence"/>
</dbReference>
<keyword evidence="11" id="KW-1185">Reference proteome</keyword>
<keyword evidence="2 5" id="KW-0396">Initiation factor</keyword>
<dbReference type="InterPro" id="IPR036390">
    <property type="entry name" value="WH_DNA-bd_sf"/>
</dbReference>
<dbReference type="EnsemblMetazoa" id="SSS_6630s_mrna">
    <property type="protein sequence ID" value="KAF7488149.1"/>
    <property type="gene ID" value="SSS_6630"/>
</dbReference>
<protein>
    <recommendedName>
        <fullName evidence="5 6">Eukaryotic translation initiation factor 3 subunit E</fullName>
        <shortName evidence="5">eIF3e</shortName>
    </recommendedName>
    <alternativeName>
        <fullName evidence="5">Eukaryotic translation initiation factor 3 subunit 6</fullName>
    </alternativeName>
</protein>
<evidence type="ECO:0000313" key="8">
    <source>
        <dbReference type="EMBL" id="KAF7488149.1"/>
    </source>
</evidence>
<feature type="domain" description="PCI" evidence="7">
    <location>
        <begin position="216"/>
        <end position="397"/>
    </location>
</feature>
<dbReference type="Proteomes" id="UP000070412">
    <property type="component" value="Unassembled WGS sequence"/>
</dbReference>
<evidence type="ECO:0000313" key="9">
    <source>
        <dbReference type="EMBL" id="KPM06804.1"/>
    </source>
</evidence>
<dbReference type="GO" id="GO:0001732">
    <property type="term" value="P:formation of cytoplasmic translation initiation complex"/>
    <property type="evidence" value="ECO:0007669"/>
    <property type="project" value="UniProtKB-UniRule"/>
</dbReference>
<reference evidence="10" key="4">
    <citation type="submission" date="2022-06" db="UniProtKB">
        <authorList>
            <consortium name="EnsemblMetazoa"/>
        </authorList>
    </citation>
    <scope>IDENTIFICATION</scope>
</reference>
<dbReference type="OMA" id="NCPWILR"/>
<dbReference type="Gene3D" id="1.25.40.570">
    <property type="match status" value="1"/>
</dbReference>
<dbReference type="AlphaFoldDB" id="A0A132A779"/>
<dbReference type="HAMAP" id="MF_03004">
    <property type="entry name" value="eIF3e"/>
    <property type="match status" value="1"/>
</dbReference>
<comment type="function">
    <text evidence="5">Component of the eukaryotic translation initiation factor 3 (eIF-3) complex, which is involved in protein synthesis of a specialized repertoire of mRNAs and, together with other initiation factors, stimulates binding of mRNA and methionyl-tRNAi to the 40S ribosome. The eIF-3 complex specifically targets and initiates translation of a subset of mRNAs involved in cell proliferation.</text>
</comment>
<gene>
    <name evidence="9" type="ORF">QR98_0052830</name>
    <name evidence="8" type="ORF">SSS_6630</name>
</gene>
<dbReference type="EMBL" id="JXLN01011121">
    <property type="protein sequence ID" value="KPM06804.1"/>
    <property type="molecule type" value="Genomic_DNA"/>
</dbReference>
<dbReference type="PIRSF" id="PIRSF016255">
    <property type="entry name" value="eIF3e_su6"/>
    <property type="match status" value="1"/>
</dbReference>
<dbReference type="CDD" id="cd21378">
    <property type="entry name" value="eIF3E"/>
    <property type="match status" value="1"/>
</dbReference>
<dbReference type="OrthoDB" id="417252at2759"/>
<dbReference type="SMART" id="SM00088">
    <property type="entry name" value="PINT"/>
    <property type="match status" value="1"/>
</dbReference>
<dbReference type="GO" id="GO:0016282">
    <property type="term" value="C:eukaryotic 43S preinitiation complex"/>
    <property type="evidence" value="ECO:0007669"/>
    <property type="project" value="UniProtKB-UniRule"/>
</dbReference>
<dbReference type="InterPro" id="IPR000717">
    <property type="entry name" value="PCI_dom"/>
</dbReference>
<name>A0A132A779_SARSC</name>
<comment type="subcellular location">
    <subcellularLocation>
        <location evidence="5 6">Cytoplasm</location>
    </subcellularLocation>
</comment>
<evidence type="ECO:0000313" key="12">
    <source>
        <dbReference type="Proteomes" id="UP000616769"/>
    </source>
</evidence>
<dbReference type="Pfam" id="PF01399">
    <property type="entry name" value="PCI"/>
    <property type="match status" value="1"/>
</dbReference>
<organism evidence="9 12">
    <name type="scientific">Sarcoptes scabiei</name>
    <name type="common">Itch mite</name>
    <name type="synonym">Acarus scabiei</name>
    <dbReference type="NCBI Taxonomy" id="52283"/>
    <lineage>
        <taxon>Eukaryota</taxon>
        <taxon>Metazoa</taxon>
        <taxon>Ecdysozoa</taxon>
        <taxon>Arthropoda</taxon>
        <taxon>Chelicerata</taxon>
        <taxon>Arachnida</taxon>
        <taxon>Acari</taxon>
        <taxon>Acariformes</taxon>
        <taxon>Sarcoptiformes</taxon>
        <taxon>Astigmata</taxon>
        <taxon>Psoroptidia</taxon>
        <taxon>Sarcoptoidea</taxon>
        <taxon>Sarcoptidae</taxon>
        <taxon>Sarcoptinae</taxon>
        <taxon>Sarcoptes</taxon>
    </lineage>
</organism>
<dbReference type="InterPro" id="IPR019010">
    <property type="entry name" value="eIF3e_N"/>
</dbReference>
<sequence length="435" mass="51786">MAEWDLTPVLAQYLDPHLVYGLLEFLGNQDIYDPEEIFNHKVKVLSKTLLYDNLLALYEKNNKPKPDELEKKLIQLEDKRKEYIQDLNEIVECLSSLNELDENNMQESIQEIRKKFPKETIDKLYEYARFSYNRGQYPEAMAFIKSFQLLISPDDPNYQHTLWGLFVSSFFSQDVKEAHDIFFSLKTYIDNANFTPILALQNRTWLIHWGLFIFFNVEHGRDYLVELFLDFKNQNNKQSQNNAYLNAIQTSCPHILRYLTAAVITHRQRRVYMKELVRLIQQESYNYRDPITEFVECLYVNFDFDGAQQKLRDCEIVLRIDFFLTACIDEFIENARLFIFEIFCQIHECISIDMIAEKLNMKNDEAERWIVKLIRDAHFDARIDSKHGHVIMGTQAVSQYHQLIEKTQAMRLRTEMLAVSIEKTVQKKNERSMWN</sequence>
<dbReference type="SMART" id="SM01186">
    <property type="entry name" value="eIF3_N"/>
    <property type="match status" value="1"/>
</dbReference>
<evidence type="ECO:0000256" key="4">
    <source>
        <dbReference type="ARBA" id="ARBA00047068"/>
    </source>
</evidence>
<dbReference type="PANTHER" id="PTHR10317">
    <property type="entry name" value="EUKARYOTIC TRANSLATION INITIATION FACTOR 3 SUBUNIT E"/>
    <property type="match status" value="1"/>
</dbReference>
<comment type="subunit">
    <text evidence="4">Component of the eukaryotic translation initiation factor 3 (eIF-3) complex. The eIF-3 complex interacts with pix. Interacts with mxt.</text>
</comment>
<dbReference type="SUPFAM" id="SSF46785">
    <property type="entry name" value="Winged helix' DNA-binding domain"/>
    <property type="match status" value="1"/>
</dbReference>
<dbReference type="PROSITE" id="PS50250">
    <property type="entry name" value="PCI"/>
    <property type="match status" value="1"/>
</dbReference>
<evidence type="ECO:0000313" key="11">
    <source>
        <dbReference type="Proteomes" id="UP000070412"/>
    </source>
</evidence>
<accession>A0A132A779</accession>
<evidence type="ECO:0000259" key="7">
    <source>
        <dbReference type="PROSITE" id="PS50250"/>
    </source>
</evidence>
<reference evidence="8" key="3">
    <citation type="submission" date="2020-01" db="EMBL/GenBank/DDBJ databases">
        <authorList>
            <person name="Korhonen P.K.K."/>
            <person name="Guangxu M.G."/>
            <person name="Wang T.W."/>
            <person name="Stroehlein A.J.S."/>
            <person name="Young N.D."/>
            <person name="Ang C.-S.A."/>
            <person name="Fernando D.W.F."/>
            <person name="Lu H.L."/>
            <person name="Taylor S.T."/>
            <person name="Ehtesham M.E.M."/>
            <person name="Najaraj S.H.N."/>
            <person name="Harsha G.H.G."/>
            <person name="Madugundu A.M."/>
            <person name="Renuse S.R."/>
            <person name="Holt D.H."/>
            <person name="Pandey A.P."/>
            <person name="Papenfuss A.P."/>
            <person name="Gasser R.B.G."/>
            <person name="Fischer K.F."/>
        </authorList>
    </citation>
    <scope>NUCLEOTIDE SEQUENCE</scope>
    <source>
        <strain evidence="8">SSS_KF_BRIS2020</strain>
    </source>
</reference>
<keyword evidence="1 5" id="KW-0963">Cytoplasm</keyword>
<dbReference type="GO" id="GO:0033290">
    <property type="term" value="C:eukaryotic 48S preinitiation complex"/>
    <property type="evidence" value="ECO:0007669"/>
    <property type="project" value="UniProtKB-UniRule"/>
</dbReference>
<proteinExistence type="inferred from homology"/>
<evidence type="ECO:0000313" key="10">
    <source>
        <dbReference type="EnsemblMetazoa" id="KAF7488149.1"/>
    </source>
</evidence>
<comment type="similarity">
    <text evidence="5 6">Belongs to the eIF-3 subunit E family.</text>
</comment>
<dbReference type="GO" id="GO:0003743">
    <property type="term" value="F:translation initiation factor activity"/>
    <property type="evidence" value="ECO:0007669"/>
    <property type="project" value="UniProtKB-UniRule"/>
</dbReference>
<dbReference type="GO" id="GO:0071540">
    <property type="term" value="C:eukaryotic translation initiation factor 3 complex, eIF3e"/>
    <property type="evidence" value="ECO:0007669"/>
    <property type="project" value="UniProtKB-UniRule"/>
</dbReference>
<dbReference type="Pfam" id="PF09440">
    <property type="entry name" value="eIF3_N"/>
    <property type="match status" value="1"/>
</dbReference>
<evidence type="ECO:0000256" key="3">
    <source>
        <dbReference type="ARBA" id="ARBA00022917"/>
    </source>
</evidence>
<dbReference type="EMBL" id="WVUK01000066">
    <property type="protein sequence ID" value="KAF7488149.1"/>
    <property type="molecule type" value="Genomic_DNA"/>
</dbReference>
<evidence type="ECO:0000256" key="2">
    <source>
        <dbReference type="ARBA" id="ARBA00022540"/>
    </source>
</evidence>
<reference evidence="9 12" key="1">
    <citation type="journal article" date="2015" name="Parasit. Vectors">
        <title>Draft genome of the scabies mite.</title>
        <authorList>
            <person name="Rider S.D.Jr."/>
            <person name="Morgan M.S."/>
            <person name="Arlian L.G."/>
        </authorList>
    </citation>
    <scope>NUCLEOTIDE SEQUENCE [LARGE SCALE GENOMIC DNA]</scope>
    <source>
        <strain evidence="9">Arlian Lab</strain>
    </source>
</reference>
<keyword evidence="3 5" id="KW-0648">Protein biosynthesis</keyword>